<dbReference type="AlphaFoldDB" id="A0A5B9QAQ7"/>
<proteinExistence type="predicted"/>
<evidence type="ECO:0000259" key="1">
    <source>
        <dbReference type="PROSITE" id="PS50943"/>
    </source>
</evidence>
<sequence>MAKKTNKSTDGVSILRSRYDIDISSDESVQQWAEPFRVAQLLFDARTAAGLTQGEIAEKVGTTQSVISQLESADYEGHSLSMLRRIAAALGSHVEIRLVPGSKEPAA</sequence>
<protein>
    <submittedName>
        <fullName evidence="2">Helix-turn-helix protein</fullName>
    </submittedName>
</protein>
<accession>A0A5B9QAQ7</accession>
<dbReference type="PROSITE" id="PS50943">
    <property type="entry name" value="HTH_CROC1"/>
    <property type="match status" value="1"/>
</dbReference>
<dbReference type="Gene3D" id="1.10.260.40">
    <property type="entry name" value="lambda repressor-like DNA-binding domains"/>
    <property type="match status" value="1"/>
</dbReference>
<dbReference type="GO" id="GO:0003677">
    <property type="term" value="F:DNA binding"/>
    <property type="evidence" value="ECO:0007669"/>
    <property type="project" value="InterPro"/>
</dbReference>
<dbReference type="InterPro" id="IPR001387">
    <property type="entry name" value="Cro/C1-type_HTH"/>
</dbReference>
<dbReference type="SMART" id="SM00530">
    <property type="entry name" value="HTH_XRE"/>
    <property type="match status" value="1"/>
</dbReference>
<dbReference type="Proteomes" id="UP000323917">
    <property type="component" value="Chromosome"/>
</dbReference>
<dbReference type="KEGG" id="bgok:Pr1d_33860"/>
<dbReference type="EMBL" id="CP042913">
    <property type="protein sequence ID" value="QEG36077.1"/>
    <property type="molecule type" value="Genomic_DNA"/>
</dbReference>
<dbReference type="SUPFAM" id="SSF47413">
    <property type="entry name" value="lambda repressor-like DNA-binding domains"/>
    <property type="match status" value="1"/>
</dbReference>
<evidence type="ECO:0000313" key="2">
    <source>
        <dbReference type="EMBL" id="QEG36077.1"/>
    </source>
</evidence>
<dbReference type="CDD" id="cd00093">
    <property type="entry name" value="HTH_XRE"/>
    <property type="match status" value="1"/>
</dbReference>
<name>A0A5B9QAQ7_9BACT</name>
<gene>
    <name evidence="2" type="ORF">Pr1d_33860</name>
</gene>
<reference evidence="2 3" key="1">
    <citation type="submission" date="2019-08" db="EMBL/GenBank/DDBJ databases">
        <title>Deep-cultivation of Planctomycetes and their phenomic and genomic characterization uncovers novel biology.</title>
        <authorList>
            <person name="Wiegand S."/>
            <person name="Jogler M."/>
            <person name="Boedeker C."/>
            <person name="Pinto D."/>
            <person name="Vollmers J."/>
            <person name="Rivas-Marin E."/>
            <person name="Kohn T."/>
            <person name="Peeters S.H."/>
            <person name="Heuer A."/>
            <person name="Rast P."/>
            <person name="Oberbeckmann S."/>
            <person name="Bunk B."/>
            <person name="Jeske O."/>
            <person name="Meyerdierks A."/>
            <person name="Storesund J.E."/>
            <person name="Kallscheuer N."/>
            <person name="Luecker S."/>
            <person name="Lage O.M."/>
            <person name="Pohl T."/>
            <person name="Merkel B.J."/>
            <person name="Hornburger P."/>
            <person name="Mueller R.-W."/>
            <person name="Bruemmer F."/>
            <person name="Labrenz M."/>
            <person name="Spormann A.M."/>
            <person name="Op den Camp H."/>
            <person name="Overmann J."/>
            <person name="Amann R."/>
            <person name="Jetten M.S.M."/>
            <person name="Mascher T."/>
            <person name="Medema M.H."/>
            <person name="Devos D.P."/>
            <person name="Kaster A.-K."/>
            <person name="Ovreas L."/>
            <person name="Rohde M."/>
            <person name="Galperin M.Y."/>
            <person name="Jogler C."/>
        </authorList>
    </citation>
    <scope>NUCLEOTIDE SEQUENCE [LARGE SCALE GENOMIC DNA]</scope>
    <source>
        <strain evidence="2 3">Pr1d</strain>
    </source>
</reference>
<dbReference type="InterPro" id="IPR010982">
    <property type="entry name" value="Lambda_DNA-bd_dom_sf"/>
</dbReference>
<evidence type="ECO:0000313" key="3">
    <source>
        <dbReference type="Proteomes" id="UP000323917"/>
    </source>
</evidence>
<feature type="domain" description="HTH cro/C1-type" evidence="1">
    <location>
        <begin position="45"/>
        <end position="97"/>
    </location>
</feature>
<dbReference type="Pfam" id="PF01381">
    <property type="entry name" value="HTH_3"/>
    <property type="match status" value="1"/>
</dbReference>
<dbReference type="RefSeq" id="WP_148074484.1">
    <property type="nucleotide sequence ID" value="NZ_CP042913.1"/>
</dbReference>
<dbReference type="OrthoDB" id="287543at2"/>
<organism evidence="2 3">
    <name type="scientific">Bythopirellula goksoeyrii</name>
    <dbReference type="NCBI Taxonomy" id="1400387"/>
    <lineage>
        <taxon>Bacteria</taxon>
        <taxon>Pseudomonadati</taxon>
        <taxon>Planctomycetota</taxon>
        <taxon>Planctomycetia</taxon>
        <taxon>Pirellulales</taxon>
        <taxon>Lacipirellulaceae</taxon>
        <taxon>Bythopirellula</taxon>
    </lineage>
</organism>
<keyword evidence="3" id="KW-1185">Reference proteome</keyword>